<dbReference type="Proteomes" id="UP000681526">
    <property type="component" value="Unassembled WGS sequence"/>
</dbReference>
<dbReference type="CDD" id="cd17767">
    <property type="entry name" value="UP_EcUdp-like"/>
    <property type="match status" value="1"/>
</dbReference>
<evidence type="ECO:0000256" key="3">
    <source>
        <dbReference type="ARBA" id="ARBA00048447"/>
    </source>
</evidence>
<dbReference type="RefSeq" id="WP_213483907.1">
    <property type="nucleotide sequence ID" value="NZ_CAJRAY010000026.1"/>
</dbReference>
<feature type="domain" description="Nucleoside phosphorylase" evidence="4">
    <location>
        <begin position="43"/>
        <end position="237"/>
    </location>
</feature>
<evidence type="ECO:0000313" key="5">
    <source>
        <dbReference type="EMBL" id="CAG5082770.1"/>
    </source>
</evidence>
<keyword evidence="5" id="KW-0328">Glycosyltransferase</keyword>
<dbReference type="InterPro" id="IPR035994">
    <property type="entry name" value="Nucleoside_phosphorylase_sf"/>
</dbReference>
<proteinExistence type="predicted"/>
<dbReference type="Gene3D" id="3.40.50.1580">
    <property type="entry name" value="Nucleoside phosphorylase domain"/>
    <property type="match status" value="1"/>
</dbReference>
<gene>
    <name evidence="5" type="primary">txxe1481-udp2</name>
    <name evidence="5" type="ORF">TXXE_06350</name>
</gene>
<dbReference type="EC" id="2.4.2.3" evidence="1"/>
<organism evidence="5 6">
    <name type="scientific">Thermobacillus xylanilyticus</name>
    <dbReference type="NCBI Taxonomy" id="76633"/>
    <lineage>
        <taxon>Bacteria</taxon>
        <taxon>Bacillati</taxon>
        <taxon>Bacillota</taxon>
        <taxon>Bacilli</taxon>
        <taxon>Bacillales</taxon>
        <taxon>Paenibacillaceae</taxon>
        <taxon>Thermobacillus</taxon>
    </lineage>
</organism>
<dbReference type="EMBL" id="CAJRAY010000026">
    <property type="protein sequence ID" value="CAG5082770.1"/>
    <property type="molecule type" value="Genomic_DNA"/>
</dbReference>
<dbReference type="PANTHER" id="PTHR43691">
    <property type="entry name" value="URIDINE PHOSPHORYLASE"/>
    <property type="match status" value="1"/>
</dbReference>
<evidence type="ECO:0000256" key="1">
    <source>
        <dbReference type="ARBA" id="ARBA00011888"/>
    </source>
</evidence>
<comment type="catalytic activity">
    <reaction evidence="3">
        <text>uridine + phosphate = alpha-D-ribose 1-phosphate + uracil</text>
        <dbReference type="Rhea" id="RHEA:24388"/>
        <dbReference type="ChEBI" id="CHEBI:16704"/>
        <dbReference type="ChEBI" id="CHEBI:17568"/>
        <dbReference type="ChEBI" id="CHEBI:43474"/>
        <dbReference type="ChEBI" id="CHEBI:57720"/>
        <dbReference type="EC" id="2.4.2.3"/>
    </reaction>
</comment>
<evidence type="ECO:0000259" key="4">
    <source>
        <dbReference type="Pfam" id="PF01048"/>
    </source>
</evidence>
<reference evidence="5 6" key="1">
    <citation type="submission" date="2021-04" db="EMBL/GenBank/DDBJ databases">
        <authorList>
            <person name="Rakotoarivonina H."/>
        </authorList>
    </citation>
    <scope>NUCLEOTIDE SEQUENCE [LARGE SCALE GENOMIC DNA]</scope>
    <source>
        <strain evidence="5 6">XE</strain>
    </source>
</reference>
<accession>A0ABN7RUN9</accession>
<keyword evidence="6" id="KW-1185">Reference proteome</keyword>
<dbReference type="GO" id="GO:0004850">
    <property type="term" value="F:uridine phosphorylase activity"/>
    <property type="evidence" value="ECO:0007669"/>
    <property type="project" value="UniProtKB-EC"/>
</dbReference>
<sequence>MQNKIGPFRIGDKPAFTQITADQAAPYVIFVVKDPLHGCEKDTAEEVADYFDERRLVSDTGMCRVYTGVYSGVPITVVSSGSGAPELEIVLMDFMMNTDAHTFIRVGGSGAMQEWLRVGDLVIATGAVRDEGTSLSYVPPQFPAVADWRLVACMKKAAERRGFRHHLGLTRSVDSEYPGVARPARDGFLLERHKRQFEEWHRAGVLNVEREASILLTLTTLFGLRGGVVNAIGDNFVTGEPFRPGAGFANAIVTALDAIVLLDGERNAGE</sequence>
<evidence type="ECO:0000313" key="6">
    <source>
        <dbReference type="Proteomes" id="UP000681526"/>
    </source>
</evidence>
<comment type="caution">
    <text evidence="5">The sequence shown here is derived from an EMBL/GenBank/DDBJ whole genome shotgun (WGS) entry which is preliminary data.</text>
</comment>
<evidence type="ECO:0000256" key="2">
    <source>
        <dbReference type="ARBA" id="ARBA00021980"/>
    </source>
</evidence>
<protein>
    <recommendedName>
        <fullName evidence="2">Uridine phosphorylase</fullName>
        <ecNumber evidence="1">2.4.2.3</ecNumber>
    </recommendedName>
</protein>
<dbReference type="Pfam" id="PF01048">
    <property type="entry name" value="PNP_UDP_1"/>
    <property type="match status" value="1"/>
</dbReference>
<dbReference type="SUPFAM" id="SSF53167">
    <property type="entry name" value="Purine and uridine phosphorylases"/>
    <property type="match status" value="1"/>
</dbReference>
<keyword evidence="5" id="KW-0808">Transferase</keyword>
<dbReference type="PANTHER" id="PTHR43691:SF11">
    <property type="entry name" value="FI09636P-RELATED"/>
    <property type="match status" value="1"/>
</dbReference>
<dbReference type="InterPro" id="IPR000845">
    <property type="entry name" value="Nucleoside_phosphorylase_d"/>
</dbReference>
<name>A0ABN7RUN9_THEXY</name>